<feature type="transmembrane region" description="Helical" evidence="6">
    <location>
        <begin position="89"/>
        <end position="111"/>
    </location>
</feature>
<evidence type="ECO:0000256" key="6">
    <source>
        <dbReference type="SAM" id="Phobius"/>
    </source>
</evidence>
<dbReference type="PANTHER" id="PTHR33529">
    <property type="entry name" value="SLR0882 PROTEIN-RELATED"/>
    <property type="match status" value="1"/>
</dbReference>
<dbReference type="AlphaFoldDB" id="A0A328AJH3"/>
<evidence type="ECO:0000313" key="8">
    <source>
        <dbReference type="Proteomes" id="UP000249725"/>
    </source>
</evidence>
<dbReference type="Pfam" id="PF03739">
    <property type="entry name" value="LptF_LptG"/>
    <property type="match status" value="1"/>
</dbReference>
<protein>
    <submittedName>
        <fullName evidence="7">Permease</fullName>
    </submittedName>
</protein>
<accession>A0A328AJH3</accession>
<evidence type="ECO:0000256" key="3">
    <source>
        <dbReference type="ARBA" id="ARBA00022692"/>
    </source>
</evidence>
<feature type="transmembrane region" description="Helical" evidence="6">
    <location>
        <begin position="301"/>
        <end position="323"/>
    </location>
</feature>
<evidence type="ECO:0000256" key="5">
    <source>
        <dbReference type="ARBA" id="ARBA00023136"/>
    </source>
</evidence>
<dbReference type="OrthoDB" id="7057792at2"/>
<organism evidence="7 8">
    <name type="scientific">Phenylobacterium deserti</name>
    <dbReference type="NCBI Taxonomy" id="1914756"/>
    <lineage>
        <taxon>Bacteria</taxon>
        <taxon>Pseudomonadati</taxon>
        <taxon>Pseudomonadota</taxon>
        <taxon>Alphaproteobacteria</taxon>
        <taxon>Caulobacterales</taxon>
        <taxon>Caulobacteraceae</taxon>
        <taxon>Phenylobacterium</taxon>
    </lineage>
</organism>
<dbReference type="GO" id="GO:0015920">
    <property type="term" value="P:lipopolysaccharide transport"/>
    <property type="evidence" value="ECO:0007669"/>
    <property type="project" value="TreeGrafter"/>
</dbReference>
<evidence type="ECO:0000256" key="2">
    <source>
        <dbReference type="ARBA" id="ARBA00022475"/>
    </source>
</evidence>
<sequence length="386" mass="41390">MTLWPLLGALGVTLVALLLERVLRLLQLLSDSSDRFGFVAELAANLVPHYLGLTLPTAFFIALFMVVSRLNEGSEIDALLASGVSLSRLAAPYLALAAVLTLISLVLFGFVQPYSRYTYRAVLHQAQSAGWNGLVQARTFLSPDPSLTLTADNVDATGQRLQRLFIREVLTDGREQVTTAASGQLVRSPDGRSVTLQMRDGQQLSTSAGGRARVLTFESFSLELPLSGAEKLLRPRGGDERELTLSELLKSAGDPNSVIPRATLMAELWARLARTFCLPLLPLLALPLGLSAKRGGRAPGIIIAGLLLLFFQHMLALGQGLAADGKAPALLGVGAPFLVFAGICIGIFASSRKRPGETPVSRLAERIGEVIRRLTPRRRPKAEAAA</sequence>
<evidence type="ECO:0000313" key="7">
    <source>
        <dbReference type="EMBL" id="RAK53018.1"/>
    </source>
</evidence>
<keyword evidence="8" id="KW-1185">Reference proteome</keyword>
<feature type="transmembrane region" description="Helical" evidence="6">
    <location>
        <begin position="329"/>
        <end position="349"/>
    </location>
</feature>
<dbReference type="GO" id="GO:0043190">
    <property type="term" value="C:ATP-binding cassette (ABC) transporter complex"/>
    <property type="evidence" value="ECO:0007669"/>
    <property type="project" value="TreeGrafter"/>
</dbReference>
<gene>
    <name evidence="7" type="ORF">DJ018_11440</name>
</gene>
<comment type="subcellular location">
    <subcellularLocation>
        <location evidence="1">Cell membrane</location>
        <topology evidence="1">Multi-pass membrane protein</topology>
    </subcellularLocation>
</comment>
<keyword evidence="3 6" id="KW-0812">Transmembrane</keyword>
<dbReference type="PANTHER" id="PTHR33529:SF6">
    <property type="entry name" value="YJGP_YJGQ FAMILY PERMEASE"/>
    <property type="match status" value="1"/>
</dbReference>
<dbReference type="Proteomes" id="UP000249725">
    <property type="component" value="Unassembled WGS sequence"/>
</dbReference>
<name>A0A328AJH3_9CAUL</name>
<keyword evidence="2" id="KW-1003">Cell membrane</keyword>
<evidence type="ECO:0000256" key="1">
    <source>
        <dbReference type="ARBA" id="ARBA00004651"/>
    </source>
</evidence>
<dbReference type="EMBL" id="QFYR01000002">
    <property type="protein sequence ID" value="RAK53018.1"/>
    <property type="molecule type" value="Genomic_DNA"/>
</dbReference>
<reference evidence="8" key="1">
    <citation type="submission" date="2018-05" db="EMBL/GenBank/DDBJ databases">
        <authorList>
            <person name="Li X."/>
        </authorList>
    </citation>
    <scope>NUCLEOTIDE SEQUENCE [LARGE SCALE GENOMIC DNA]</scope>
    <source>
        <strain evidence="8">YIM 73061</strain>
    </source>
</reference>
<dbReference type="InterPro" id="IPR005495">
    <property type="entry name" value="LptG/LptF_permease"/>
</dbReference>
<keyword evidence="4 6" id="KW-1133">Transmembrane helix</keyword>
<evidence type="ECO:0000256" key="4">
    <source>
        <dbReference type="ARBA" id="ARBA00022989"/>
    </source>
</evidence>
<keyword evidence="5 6" id="KW-0472">Membrane</keyword>
<comment type="caution">
    <text evidence="7">The sequence shown here is derived from an EMBL/GenBank/DDBJ whole genome shotgun (WGS) entry which is preliminary data.</text>
</comment>
<feature type="transmembrane region" description="Helical" evidence="6">
    <location>
        <begin position="48"/>
        <end position="68"/>
    </location>
</feature>
<proteinExistence type="predicted"/>